<feature type="transmembrane region" description="Helical" evidence="15">
    <location>
        <begin position="302"/>
        <end position="319"/>
    </location>
</feature>
<keyword evidence="11 15" id="KW-0961">Cell wall biogenesis/degradation</keyword>
<dbReference type="AlphaFoldDB" id="A0A0B7H013"/>
<keyword evidence="7 15" id="KW-0378">Hydrolase</keyword>
<dbReference type="Proteomes" id="UP000042527">
    <property type="component" value="Unassembled WGS sequence"/>
</dbReference>
<evidence type="ECO:0000256" key="3">
    <source>
        <dbReference type="ARBA" id="ARBA00012374"/>
    </source>
</evidence>
<evidence type="ECO:0000256" key="10">
    <source>
        <dbReference type="ARBA" id="ARBA00023251"/>
    </source>
</evidence>
<comment type="function">
    <text evidence="15">Catalyzes the dephosphorylation of undecaprenyl diphosphate (UPP). Confers resistance to bacitracin.</text>
</comment>
<proteinExistence type="inferred from homology"/>
<dbReference type="EMBL" id="CDNC01000023">
    <property type="protein sequence ID" value="CEM62276.1"/>
    <property type="molecule type" value="Genomic_DNA"/>
</dbReference>
<evidence type="ECO:0000313" key="17">
    <source>
        <dbReference type="Proteomes" id="UP000042527"/>
    </source>
</evidence>
<keyword evidence="9 15" id="KW-0472">Membrane</keyword>
<evidence type="ECO:0000256" key="4">
    <source>
        <dbReference type="ARBA" id="ARBA00021581"/>
    </source>
</evidence>
<dbReference type="PANTHER" id="PTHR30622:SF2">
    <property type="entry name" value="UNDECAPRENYL-DIPHOSPHATASE"/>
    <property type="match status" value="1"/>
</dbReference>
<feature type="transmembrane region" description="Helical" evidence="15">
    <location>
        <begin position="97"/>
        <end position="116"/>
    </location>
</feature>
<evidence type="ECO:0000256" key="14">
    <source>
        <dbReference type="ARBA" id="ARBA00047594"/>
    </source>
</evidence>
<dbReference type="GO" id="GO:0005886">
    <property type="term" value="C:plasma membrane"/>
    <property type="evidence" value="ECO:0007669"/>
    <property type="project" value="UniProtKB-SubCell"/>
</dbReference>
<keyword evidence="10 15" id="KW-0046">Antibiotic resistance</keyword>
<evidence type="ECO:0000256" key="6">
    <source>
        <dbReference type="ARBA" id="ARBA00022692"/>
    </source>
</evidence>
<keyword evidence="8 15" id="KW-1133">Transmembrane helix</keyword>
<dbReference type="GO" id="GO:0009252">
    <property type="term" value="P:peptidoglycan biosynthetic process"/>
    <property type="evidence" value="ECO:0007669"/>
    <property type="project" value="UniProtKB-KW"/>
</dbReference>
<feature type="transmembrane region" description="Helical" evidence="15">
    <location>
        <begin position="270"/>
        <end position="290"/>
    </location>
</feature>
<evidence type="ECO:0000256" key="9">
    <source>
        <dbReference type="ARBA" id="ARBA00023136"/>
    </source>
</evidence>
<evidence type="ECO:0000256" key="2">
    <source>
        <dbReference type="ARBA" id="ARBA00010621"/>
    </source>
</evidence>
<dbReference type="GO" id="GO:0046677">
    <property type="term" value="P:response to antibiotic"/>
    <property type="evidence" value="ECO:0007669"/>
    <property type="project" value="UniProtKB-UniRule"/>
</dbReference>
<dbReference type="EC" id="3.6.1.27" evidence="3 15"/>
<dbReference type="Pfam" id="PF02673">
    <property type="entry name" value="BacA"/>
    <property type="match status" value="1"/>
</dbReference>
<comment type="miscellaneous">
    <text evidence="15">Bacitracin is thought to be involved in the inhibition of peptidoglycan synthesis by sequestering undecaprenyl diphosphate, thereby reducing the pool of lipid carrier available.</text>
</comment>
<evidence type="ECO:0000256" key="11">
    <source>
        <dbReference type="ARBA" id="ARBA00023316"/>
    </source>
</evidence>
<dbReference type="GO" id="GO:0008360">
    <property type="term" value="P:regulation of cell shape"/>
    <property type="evidence" value="ECO:0007669"/>
    <property type="project" value="UniProtKB-KW"/>
</dbReference>
<gene>
    <name evidence="15 16" type="primary">uppP</name>
    <name evidence="16" type="ORF">TPHV1_30171</name>
</gene>
<comment type="catalytic activity">
    <reaction evidence="14 15">
        <text>di-trans,octa-cis-undecaprenyl diphosphate + H2O = di-trans,octa-cis-undecaprenyl phosphate + phosphate + H(+)</text>
        <dbReference type="Rhea" id="RHEA:28094"/>
        <dbReference type="ChEBI" id="CHEBI:15377"/>
        <dbReference type="ChEBI" id="CHEBI:15378"/>
        <dbReference type="ChEBI" id="CHEBI:43474"/>
        <dbReference type="ChEBI" id="CHEBI:58405"/>
        <dbReference type="ChEBI" id="CHEBI:60392"/>
        <dbReference type="EC" id="3.6.1.27"/>
    </reaction>
</comment>
<sequence>MQNNDVRPLKFSLKPFNYHKNQIHWGSKFLAEVLCGIWLSGILFVWKINSIWVGILMSFFEAILLGALQGLAEFLPISSSGHLQIAEHLLHLKEVPLLFDILLHLATLAAVCLVFYKTIARLFAVLGRFIIRKSKLEDKEDLQMIAALLIATVVTGVFGLLLKDWVKTLNIKVIPVCFIITGAVLFLSEKIQIKKNLAVPSLFGAFIIGLAQGIGVTPGISRSGSTISAALFTGLSRERAGEFSFLLSIPAILAAFILELKSADTLSVAVPPVSLIGGMLTAFVVGFFSLKFLLKLINGGKLGFFAYYLIPAGILLLIFL</sequence>
<feature type="transmembrane region" description="Helical" evidence="15">
    <location>
        <begin position="29"/>
        <end position="46"/>
    </location>
</feature>
<evidence type="ECO:0000313" key="16">
    <source>
        <dbReference type="EMBL" id="CEM62276.1"/>
    </source>
</evidence>
<keyword evidence="15" id="KW-0133">Cell shape</keyword>
<evidence type="ECO:0000256" key="13">
    <source>
        <dbReference type="ARBA" id="ARBA00032932"/>
    </source>
</evidence>
<reference evidence="17" key="1">
    <citation type="submission" date="2015-01" db="EMBL/GenBank/DDBJ databases">
        <authorList>
            <person name="Manzoor Shahid"/>
            <person name="Zubair Saima"/>
        </authorList>
    </citation>
    <scope>NUCLEOTIDE SEQUENCE [LARGE SCALE GENOMIC DNA]</scope>
    <source>
        <strain evidence="17">V1</strain>
    </source>
</reference>
<keyword evidence="6 15" id="KW-0812">Transmembrane</keyword>
<evidence type="ECO:0000256" key="12">
    <source>
        <dbReference type="ARBA" id="ARBA00032707"/>
    </source>
</evidence>
<dbReference type="HAMAP" id="MF_01006">
    <property type="entry name" value="Undec_diphosphatase"/>
    <property type="match status" value="1"/>
</dbReference>
<feature type="transmembrane region" description="Helical" evidence="15">
    <location>
        <begin position="240"/>
        <end position="258"/>
    </location>
</feature>
<evidence type="ECO:0000256" key="5">
    <source>
        <dbReference type="ARBA" id="ARBA00022475"/>
    </source>
</evidence>
<comment type="subcellular location">
    <subcellularLocation>
        <location evidence="1 15">Cell membrane</location>
        <topology evidence="1 15">Multi-pass membrane protein</topology>
    </subcellularLocation>
</comment>
<comment type="similarity">
    <text evidence="2 15">Belongs to the UppP family.</text>
</comment>
<feature type="transmembrane region" description="Helical" evidence="15">
    <location>
        <begin position="52"/>
        <end position="76"/>
    </location>
</feature>
<protein>
    <recommendedName>
        <fullName evidence="4 15">Undecaprenyl-diphosphatase</fullName>
        <ecNumber evidence="3 15">3.6.1.27</ecNumber>
    </recommendedName>
    <alternativeName>
        <fullName evidence="13 15">Bacitracin resistance protein</fullName>
    </alternativeName>
    <alternativeName>
        <fullName evidence="12 15">Undecaprenyl pyrophosphate phosphatase</fullName>
    </alternativeName>
</protein>
<dbReference type="GO" id="GO:0050380">
    <property type="term" value="F:undecaprenyl-diphosphatase activity"/>
    <property type="evidence" value="ECO:0007669"/>
    <property type="project" value="UniProtKB-UniRule"/>
</dbReference>
<dbReference type="InterPro" id="IPR003824">
    <property type="entry name" value="UppP"/>
</dbReference>
<keyword evidence="17" id="KW-1185">Reference proteome</keyword>
<feature type="transmembrane region" description="Helical" evidence="15">
    <location>
        <begin position="199"/>
        <end position="220"/>
    </location>
</feature>
<dbReference type="GO" id="GO:0071555">
    <property type="term" value="P:cell wall organization"/>
    <property type="evidence" value="ECO:0007669"/>
    <property type="project" value="UniProtKB-KW"/>
</dbReference>
<evidence type="ECO:0000256" key="15">
    <source>
        <dbReference type="HAMAP-Rule" id="MF_01006"/>
    </source>
</evidence>
<name>A0A0B7H013_TREPH</name>
<dbReference type="PANTHER" id="PTHR30622">
    <property type="entry name" value="UNDECAPRENYL-DIPHOSPHATASE"/>
    <property type="match status" value="1"/>
</dbReference>
<evidence type="ECO:0000256" key="1">
    <source>
        <dbReference type="ARBA" id="ARBA00004651"/>
    </source>
</evidence>
<feature type="transmembrane region" description="Helical" evidence="15">
    <location>
        <begin position="169"/>
        <end position="187"/>
    </location>
</feature>
<keyword evidence="15" id="KW-0573">Peptidoglycan synthesis</keyword>
<feature type="transmembrane region" description="Helical" evidence="15">
    <location>
        <begin position="142"/>
        <end position="162"/>
    </location>
</feature>
<accession>A0A0B7H013</accession>
<evidence type="ECO:0000256" key="8">
    <source>
        <dbReference type="ARBA" id="ARBA00022989"/>
    </source>
</evidence>
<evidence type="ECO:0000256" key="7">
    <source>
        <dbReference type="ARBA" id="ARBA00022801"/>
    </source>
</evidence>
<keyword evidence="5 15" id="KW-1003">Cell membrane</keyword>
<organism evidence="16 17">
    <name type="scientific">Treponema phagedenis</name>
    <dbReference type="NCBI Taxonomy" id="162"/>
    <lineage>
        <taxon>Bacteria</taxon>
        <taxon>Pseudomonadati</taxon>
        <taxon>Spirochaetota</taxon>
        <taxon>Spirochaetia</taxon>
        <taxon>Spirochaetales</taxon>
        <taxon>Treponemataceae</taxon>
        <taxon>Treponema</taxon>
    </lineage>
</organism>